<dbReference type="InterPro" id="IPR038765">
    <property type="entry name" value="Papain-like_cys_pep_sf"/>
</dbReference>
<name>A0A6C0CPD1_9ZZZZ</name>
<organism evidence="3">
    <name type="scientific">viral metagenome</name>
    <dbReference type="NCBI Taxonomy" id="1070528"/>
    <lineage>
        <taxon>unclassified sequences</taxon>
        <taxon>metagenomes</taxon>
        <taxon>organismal metagenomes</taxon>
    </lineage>
</organism>
<protein>
    <recommendedName>
        <fullName evidence="2">Peptidase C1A papain C-terminal domain-containing protein</fullName>
    </recommendedName>
</protein>
<evidence type="ECO:0000256" key="1">
    <source>
        <dbReference type="SAM" id="Phobius"/>
    </source>
</evidence>
<dbReference type="AlphaFoldDB" id="A0A6C0CPD1"/>
<dbReference type="Gene3D" id="3.90.70.10">
    <property type="entry name" value="Cysteine proteinases"/>
    <property type="match status" value="1"/>
</dbReference>
<feature type="domain" description="Peptidase C1A papain C-terminal" evidence="2">
    <location>
        <begin position="234"/>
        <end position="367"/>
    </location>
</feature>
<dbReference type="EMBL" id="MN739474">
    <property type="protein sequence ID" value="QHT06676.1"/>
    <property type="molecule type" value="Genomic_DNA"/>
</dbReference>
<dbReference type="GO" id="GO:0006508">
    <property type="term" value="P:proteolysis"/>
    <property type="evidence" value="ECO:0007669"/>
    <property type="project" value="InterPro"/>
</dbReference>
<dbReference type="Pfam" id="PF00112">
    <property type="entry name" value="Peptidase_C1"/>
    <property type="match status" value="1"/>
</dbReference>
<accession>A0A6C0CPD1</accession>
<feature type="transmembrane region" description="Helical" evidence="1">
    <location>
        <begin position="59"/>
        <end position="81"/>
    </location>
</feature>
<keyword evidence="1" id="KW-1133">Transmembrane helix</keyword>
<feature type="transmembrane region" description="Helical" evidence="1">
    <location>
        <begin position="12"/>
        <end position="36"/>
    </location>
</feature>
<dbReference type="SUPFAM" id="SSF54001">
    <property type="entry name" value="Cysteine proteinases"/>
    <property type="match status" value="1"/>
</dbReference>
<keyword evidence="1" id="KW-0812">Transmembrane</keyword>
<sequence>MTFPLYSFSNRILFYLMWVIGLACFLIVTISIMIYVKYPYLLYYLYPYVYNYNDKYDKFILWTLYQCLVFMLGVVCVMWCIKRKKMVSMKNVLPPPTVAPVVTLTLDELEKKYNNTYNPPPISLPPFFDLRAIMPPVLSIGGYEHDGLGDPLCSVTNCLRFHLLQKGKNEPDNTNLLSMAFLVFNARVVQSKTWEWNINPEACCGACGECFPGTCFCYPYNVQKMVYIIDAATSKNICLETDYPFAFRITLDIPPPTPICYVNALTFPKIQYARLDVSSNAPAEMQNDLSVIKNALYHFLPVVCFYQFQDSFFKTDSTGIMKVTPSTLFRSDVTILICGYNDHTKQFMVQNSWSDSWGDHGYGYLSYDFVINPNMCWDFTVFSYSAI</sequence>
<dbReference type="InterPro" id="IPR000668">
    <property type="entry name" value="Peptidase_C1A_C"/>
</dbReference>
<keyword evidence="1" id="KW-0472">Membrane</keyword>
<proteinExistence type="predicted"/>
<dbReference type="GO" id="GO:0008234">
    <property type="term" value="F:cysteine-type peptidase activity"/>
    <property type="evidence" value="ECO:0007669"/>
    <property type="project" value="InterPro"/>
</dbReference>
<evidence type="ECO:0000313" key="3">
    <source>
        <dbReference type="EMBL" id="QHT06676.1"/>
    </source>
</evidence>
<reference evidence="3" key="1">
    <citation type="journal article" date="2020" name="Nature">
        <title>Giant virus diversity and host interactions through global metagenomics.</title>
        <authorList>
            <person name="Schulz F."/>
            <person name="Roux S."/>
            <person name="Paez-Espino D."/>
            <person name="Jungbluth S."/>
            <person name="Walsh D.A."/>
            <person name="Denef V.J."/>
            <person name="McMahon K.D."/>
            <person name="Konstantinidis K.T."/>
            <person name="Eloe-Fadrosh E.A."/>
            <person name="Kyrpides N.C."/>
            <person name="Woyke T."/>
        </authorList>
    </citation>
    <scope>NUCLEOTIDE SEQUENCE</scope>
    <source>
        <strain evidence="3">GVMAG-M-3300021473-15</strain>
    </source>
</reference>
<evidence type="ECO:0000259" key="2">
    <source>
        <dbReference type="Pfam" id="PF00112"/>
    </source>
</evidence>